<keyword evidence="2" id="KW-1185">Reference proteome</keyword>
<reference evidence="1" key="1">
    <citation type="journal article" date="2020" name="Stud. Mycol.">
        <title>101 Dothideomycetes genomes: a test case for predicting lifestyles and emergence of pathogens.</title>
        <authorList>
            <person name="Haridas S."/>
            <person name="Albert R."/>
            <person name="Binder M."/>
            <person name="Bloem J."/>
            <person name="Labutti K."/>
            <person name="Salamov A."/>
            <person name="Andreopoulos B."/>
            <person name="Baker S."/>
            <person name="Barry K."/>
            <person name="Bills G."/>
            <person name="Bluhm B."/>
            <person name="Cannon C."/>
            <person name="Castanera R."/>
            <person name="Culley D."/>
            <person name="Daum C."/>
            <person name="Ezra D."/>
            <person name="Gonzalez J."/>
            <person name="Henrissat B."/>
            <person name="Kuo A."/>
            <person name="Liang C."/>
            <person name="Lipzen A."/>
            <person name="Lutzoni F."/>
            <person name="Magnuson J."/>
            <person name="Mondo S."/>
            <person name="Nolan M."/>
            <person name="Ohm R."/>
            <person name="Pangilinan J."/>
            <person name="Park H.-J."/>
            <person name="Ramirez L."/>
            <person name="Alfaro M."/>
            <person name="Sun H."/>
            <person name="Tritt A."/>
            <person name="Yoshinaga Y."/>
            <person name="Zwiers L.-H."/>
            <person name="Turgeon B."/>
            <person name="Goodwin S."/>
            <person name="Spatafora J."/>
            <person name="Crous P."/>
            <person name="Grigoriev I."/>
        </authorList>
    </citation>
    <scope>NUCLEOTIDE SEQUENCE</scope>
    <source>
        <strain evidence="1">CBS 121410</strain>
    </source>
</reference>
<comment type="caution">
    <text evidence="1">The sequence shown here is derived from an EMBL/GenBank/DDBJ whole genome shotgun (WGS) entry which is preliminary data.</text>
</comment>
<gene>
    <name evidence="1" type="ORF">K490DRAFT_18607</name>
</gene>
<dbReference type="InterPro" id="IPR038883">
    <property type="entry name" value="AN11006-like"/>
</dbReference>
<protein>
    <submittedName>
        <fullName evidence="1">Uncharacterized protein</fullName>
    </submittedName>
</protein>
<name>A0A9P4LYA6_9PEZI</name>
<dbReference type="PANTHER" id="PTHR42085:SF7">
    <property type="entry name" value="F-BOX DOMAIN-CONTAINING PROTEIN"/>
    <property type="match status" value="1"/>
</dbReference>
<sequence>LSLPLEIRNEIYTYLLPRTVKHPSGTRIDRGIVWLRGQTAIMATCHQLNSECMALLYGSNMFVISVGYDRIHFRFRWLLPANHNLSPNRAFSFLDHFSQRTIQLIKNYHIDVEQVDPYTGMIKFNCQGRGLTDGLRSQVQTLVDVL</sequence>
<dbReference type="PANTHER" id="PTHR42085">
    <property type="entry name" value="F-BOX DOMAIN-CONTAINING PROTEIN"/>
    <property type="match status" value="1"/>
</dbReference>
<evidence type="ECO:0000313" key="1">
    <source>
        <dbReference type="EMBL" id="KAF2086926.1"/>
    </source>
</evidence>
<evidence type="ECO:0000313" key="2">
    <source>
        <dbReference type="Proteomes" id="UP000799776"/>
    </source>
</evidence>
<dbReference type="Proteomes" id="UP000799776">
    <property type="component" value="Unassembled WGS sequence"/>
</dbReference>
<proteinExistence type="predicted"/>
<feature type="non-terminal residue" evidence="1">
    <location>
        <position position="146"/>
    </location>
</feature>
<organism evidence="1 2">
    <name type="scientific">Saccharata proteae CBS 121410</name>
    <dbReference type="NCBI Taxonomy" id="1314787"/>
    <lineage>
        <taxon>Eukaryota</taxon>
        <taxon>Fungi</taxon>
        <taxon>Dikarya</taxon>
        <taxon>Ascomycota</taxon>
        <taxon>Pezizomycotina</taxon>
        <taxon>Dothideomycetes</taxon>
        <taxon>Dothideomycetes incertae sedis</taxon>
        <taxon>Botryosphaeriales</taxon>
        <taxon>Saccharataceae</taxon>
        <taxon>Saccharata</taxon>
    </lineage>
</organism>
<accession>A0A9P4LYA6</accession>
<dbReference type="AlphaFoldDB" id="A0A9P4LYA6"/>
<dbReference type="EMBL" id="ML978722">
    <property type="protein sequence ID" value="KAF2086926.1"/>
    <property type="molecule type" value="Genomic_DNA"/>
</dbReference>
<dbReference type="OrthoDB" id="62952at2759"/>
<feature type="non-terminal residue" evidence="1">
    <location>
        <position position="1"/>
    </location>
</feature>